<evidence type="ECO:0000313" key="2">
    <source>
        <dbReference type="EMBL" id="AHI52597.1"/>
    </source>
</evidence>
<sequence length="93" mass="10566">MLFAAEQEISKSAYFWMLGIAIALLVLAVAATFFFINFKNAKKMEKDTFKTVTGKFKIFRFWQYYAIIILMLVGYVGTLILLPISIEGLIKAA</sequence>
<dbReference type="KEGG" id="scq:SCULI_v1c02560"/>
<accession>W6A6H0</accession>
<protein>
    <recommendedName>
        <fullName evidence="4">Transmembrane protein</fullName>
    </recommendedName>
</protein>
<keyword evidence="3" id="KW-1185">Reference proteome</keyword>
<reference evidence="2 3" key="1">
    <citation type="journal article" date="2014" name="Genome Biol. Evol.">
        <title>Molecular evolution of the substrate utilization strategies and putative virulence factors in mosquito-associated Spiroplasma species.</title>
        <authorList>
            <person name="Chang T.H."/>
            <person name="Lo W.S."/>
            <person name="Ku C."/>
            <person name="Chen L.L."/>
            <person name="Kuo C.H."/>
        </authorList>
    </citation>
    <scope>NUCLEOTIDE SEQUENCE [LARGE SCALE GENOMIC DNA]</scope>
    <source>
        <strain evidence="2">AES-1</strain>
    </source>
</reference>
<dbReference type="EMBL" id="CP006681">
    <property type="protein sequence ID" value="AHI52597.1"/>
    <property type="molecule type" value="Genomic_DNA"/>
</dbReference>
<evidence type="ECO:0000256" key="1">
    <source>
        <dbReference type="SAM" id="Phobius"/>
    </source>
</evidence>
<dbReference type="HOGENOM" id="CLU_2481728_0_0_14"/>
<dbReference type="AlphaFoldDB" id="W6A6H0"/>
<dbReference type="PATRIC" id="fig|1276246.3.peg.255"/>
<dbReference type="RefSeq" id="WP_025362839.1">
    <property type="nucleotide sequence ID" value="NZ_CP006681.1"/>
</dbReference>
<keyword evidence="1" id="KW-1133">Transmembrane helix</keyword>
<name>W6A6H0_9MOLU</name>
<evidence type="ECO:0008006" key="4">
    <source>
        <dbReference type="Google" id="ProtNLM"/>
    </source>
</evidence>
<keyword evidence="1" id="KW-0812">Transmembrane</keyword>
<dbReference type="STRING" id="1276246.SCULI_v1c02560"/>
<feature type="transmembrane region" description="Helical" evidence="1">
    <location>
        <begin position="13"/>
        <end position="36"/>
    </location>
</feature>
<organism evidence="2 3">
    <name type="scientific">Spiroplasma culicicola AES-1</name>
    <dbReference type="NCBI Taxonomy" id="1276246"/>
    <lineage>
        <taxon>Bacteria</taxon>
        <taxon>Bacillati</taxon>
        <taxon>Mycoplasmatota</taxon>
        <taxon>Mollicutes</taxon>
        <taxon>Entomoplasmatales</taxon>
        <taxon>Spiroplasmataceae</taxon>
        <taxon>Spiroplasma</taxon>
    </lineage>
</organism>
<evidence type="ECO:0000313" key="3">
    <source>
        <dbReference type="Proteomes" id="UP000019267"/>
    </source>
</evidence>
<feature type="transmembrane region" description="Helical" evidence="1">
    <location>
        <begin position="64"/>
        <end position="86"/>
    </location>
</feature>
<proteinExistence type="predicted"/>
<dbReference type="Proteomes" id="UP000019267">
    <property type="component" value="Chromosome"/>
</dbReference>
<keyword evidence="1" id="KW-0472">Membrane</keyword>
<gene>
    <name evidence="2" type="ORF">SCULI_v1c02560</name>
</gene>
<dbReference type="OrthoDB" id="390208at2"/>